<keyword evidence="2" id="KW-0808">Transferase</keyword>
<dbReference type="Gene3D" id="3.60.10.10">
    <property type="entry name" value="Endonuclease/exonuclease/phosphatase"/>
    <property type="match status" value="1"/>
</dbReference>
<dbReference type="GO" id="GO:0003964">
    <property type="term" value="F:RNA-directed DNA polymerase activity"/>
    <property type="evidence" value="ECO:0007669"/>
    <property type="project" value="UniProtKB-KW"/>
</dbReference>
<organism evidence="2">
    <name type="scientific">Tanacetum cinerariifolium</name>
    <name type="common">Dalmatian daisy</name>
    <name type="synonym">Chrysanthemum cinerariifolium</name>
    <dbReference type="NCBI Taxonomy" id="118510"/>
    <lineage>
        <taxon>Eukaryota</taxon>
        <taxon>Viridiplantae</taxon>
        <taxon>Streptophyta</taxon>
        <taxon>Embryophyta</taxon>
        <taxon>Tracheophyta</taxon>
        <taxon>Spermatophyta</taxon>
        <taxon>Magnoliopsida</taxon>
        <taxon>eudicotyledons</taxon>
        <taxon>Gunneridae</taxon>
        <taxon>Pentapetalae</taxon>
        <taxon>asterids</taxon>
        <taxon>campanulids</taxon>
        <taxon>Asterales</taxon>
        <taxon>Asteraceae</taxon>
        <taxon>Asteroideae</taxon>
        <taxon>Anthemideae</taxon>
        <taxon>Anthemidinae</taxon>
        <taxon>Tanacetum</taxon>
    </lineage>
</organism>
<evidence type="ECO:0000259" key="1">
    <source>
        <dbReference type="Pfam" id="PF14529"/>
    </source>
</evidence>
<feature type="domain" description="Endonuclease/exonuclease/phosphatase" evidence="1">
    <location>
        <begin position="67"/>
        <end position="188"/>
    </location>
</feature>
<keyword evidence="2" id="KW-0548">Nucleotidyltransferase</keyword>
<dbReference type="PANTHER" id="PTHR33710:SF64">
    <property type="entry name" value="ENDONUCLEASE_EXONUCLEASE_PHOSPHATASE DOMAIN-CONTAINING PROTEIN"/>
    <property type="match status" value="1"/>
</dbReference>
<protein>
    <submittedName>
        <fullName evidence="2">RNA-directed DNA polymerase, eukaryota</fullName>
    </submittedName>
</protein>
<dbReference type="EMBL" id="BKCJ010006832">
    <property type="protein sequence ID" value="GEU74163.1"/>
    <property type="molecule type" value="Genomic_DNA"/>
</dbReference>
<accession>A0A6L2MJP5</accession>
<proteinExistence type="predicted"/>
<keyword evidence="2" id="KW-0695">RNA-directed DNA polymerase</keyword>
<name>A0A6L2MJP5_TANCI</name>
<gene>
    <name evidence="2" type="ORF">Tci_046141</name>
</gene>
<dbReference type="InterPro" id="IPR036691">
    <property type="entry name" value="Endo/exonu/phosph_ase_sf"/>
</dbReference>
<dbReference type="InterPro" id="IPR005135">
    <property type="entry name" value="Endo/exonuclease/phosphatase"/>
</dbReference>
<dbReference type="AlphaFoldDB" id="A0A6L2MJP5"/>
<reference evidence="2" key="1">
    <citation type="journal article" date="2019" name="Sci. Rep.">
        <title>Draft genome of Tanacetum cinerariifolium, the natural source of mosquito coil.</title>
        <authorList>
            <person name="Yamashiro T."/>
            <person name="Shiraishi A."/>
            <person name="Satake H."/>
            <person name="Nakayama K."/>
        </authorList>
    </citation>
    <scope>NUCLEOTIDE SEQUENCE</scope>
</reference>
<sequence>MESIELFCIKRCWDNLVFDYVYSASVGNSGKILCVWDPNMFKKMNSTVSDYFVMVRGDWMPNGKKLLIISVYAPQELSEKKMLWDYLSLVMSNWEGGVVIMGDFNEVRNKSKRFGTLFNRHGAYVFNRFISNTGLEEVPLKGCSFTWCHRSATKMSKLDRFLISDSLLCSCPNISSITLDRYLSDHRPPFRFFHYWFEVDGFDKFIEDSWKDAPIVVTNALKNSLEAAQKTKIKWAIEGDENSKYYHGVINKKRNQLSIRGILVEGTYIDSPSLVKSEFLSHLKNRFEQPNNRLHMNMHFSNTLSSVQVADLECQVSKEEIKKAV</sequence>
<comment type="caution">
    <text evidence="2">The sequence shown here is derived from an EMBL/GenBank/DDBJ whole genome shotgun (WGS) entry which is preliminary data.</text>
</comment>
<dbReference type="Pfam" id="PF14529">
    <property type="entry name" value="Exo_endo_phos_2"/>
    <property type="match status" value="1"/>
</dbReference>
<evidence type="ECO:0000313" key="2">
    <source>
        <dbReference type="EMBL" id="GEU74163.1"/>
    </source>
</evidence>
<dbReference type="SUPFAM" id="SSF56219">
    <property type="entry name" value="DNase I-like"/>
    <property type="match status" value="1"/>
</dbReference>
<dbReference type="PANTHER" id="PTHR33710">
    <property type="entry name" value="BNAC02G09200D PROTEIN"/>
    <property type="match status" value="1"/>
</dbReference>